<evidence type="ECO:0008006" key="5">
    <source>
        <dbReference type="Google" id="ProtNLM"/>
    </source>
</evidence>
<evidence type="ECO:0000313" key="4">
    <source>
        <dbReference type="Proteomes" id="UP001614394"/>
    </source>
</evidence>
<keyword evidence="4" id="KW-1185">Reference proteome</keyword>
<dbReference type="Proteomes" id="UP001614394">
    <property type="component" value="Unassembled WGS sequence"/>
</dbReference>
<feature type="transmembrane region" description="Helical" evidence="2">
    <location>
        <begin position="801"/>
        <end position="821"/>
    </location>
</feature>
<gene>
    <name evidence="3" type="ORF">ACIGXA_03935</name>
</gene>
<proteinExistence type="predicted"/>
<dbReference type="SUPFAM" id="SSF53850">
    <property type="entry name" value="Periplasmic binding protein-like II"/>
    <property type="match status" value="1"/>
</dbReference>
<evidence type="ECO:0000313" key="3">
    <source>
        <dbReference type="EMBL" id="MFI9099652.1"/>
    </source>
</evidence>
<dbReference type="EMBL" id="JBITYG010000001">
    <property type="protein sequence ID" value="MFI9099652.1"/>
    <property type="molecule type" value="Genomic_DNA"/>
</dbReference>
<dbReference type="Gene3D" id="3.40.190.10">
    <property type="entry name" value="Periplasmic binding protein-like II"/>
    <property type="match status" value="1"/>
</dbReference>
<comment type="caution">
    <text evidence="3">The sequence shown here is derived from an EMBL/GenBank/DDBJ whole genome shotgun (WGS) entry which is preliminary data.</text>
</comment>
<keyword evidence="2" id="KW-0812">Transmembrane</keyword>
<feature type="region of interest" description="Disordered" evidence="1">
    <location>
        <begin position="712"/>
        <end position="780"/>
    </location>
</feature>
<feature type="region of interest" description="Disordered" evidence="1">
    <location>
        <begin position="1"/>
        <end position="24"/>
    </location>
</feature>
<keyword evidence="2" id="KW-0472">Membrane</keyword>
<feature type="compositionally biased region" description="Gly residues" evidence="1">
    <location>
        <begin position="722"/>
        <end position="761"/>
    </location>
</feature>
<accession>A0ABW8BZQ9</accession>
<dbReference type="RefSeq" id="WP_399644142.1">
    <property type="nucleotide sequence ID" value="NZ_JBITYG010000001.1"/>
</dbReference>
<keyword evidence="2" id="KW-1133">Transmembrane helix</keyword>
<evidence type="ECO:0000256" key="2">
    <source>
        <dbReference type="SAM" id="Phobius"/>
    </source>
</evidence>
<feature type="compositionally biased region" description="Low complexity" evidence="1">
    <location>
        <begin position="712"/>
        <end position="721"/>
    </location>
</feature>
<organism evidence="3 4">
    <name type="scientific">Streptomyces fildesensis</name>
    <dbReference type="NCBI Taxonomy" id="375757"/>
    <lineage>
        <taxon>Bacteria</taxon>
        <taxon>Bacillati</taxon>
        <taxon>Actinomycetota</taxon>
        <taxon>Actinomycetes</taxon>
        <taxon>Kitasatosporales</taxon>
        <taxon>Streptomycetaceae</taxon>
        <taxon>Streptomyces</taxon>
    </lineage>
</organism>
<reference evidence="3 4" key="1">
    <citation type="submission" date="2024-10" db="EMBL/GenBank/DDBJ databases">
        <title>The Natural Products Discovery Center: Release of the First 8490 Sequenced Strains for Exploring Actinobacteria Biosynthetic Diversity.</title>
        <authorList>
            <person name="Kalkreuter E."/>
            <person name="Kautsar S.A."/>
            <person name="Yang D."/>
            <person name="Bader C.D."/>
            <person name="Teijaro C.N."/>
            <person name="Fluegel L."/>
            <person name="Davis C.M."/>
            <person name="Simpson J.R."/>
            <person name="Lauterbach L."/>
            <person name="Steele A.D."/>
            <person name="Gui C."/>
            <person name="Meng S."/>
            <person name="Li G."/>
            <person name="Viehrig K."/>
            <person name="Ye F."/>
            <person name="Su P."/>
            <person name="Kiefer A.F."/>
            <person name="Nichols A."/>
            <person name="Cepeda A.J."/>
            <person name="Yan W."/>
            <person name="Fan B."/>
            <person name="Jiang Y."/>
            <person name="Adhikari A."/>
            <person name="Zheng C.-J."/>
            <person name="Schuster L."/>
            <person name="Cowan T.M."/>
            <person name="Smanski M.J."/>
            <person name="Chevrette M.G."/>
            <person name="De Carvalho L.P.S."/>
            <person name="Shen B."/>
        </authorList>
    </citation>
    <scope>NUCLEOTIDE SEQUENCE [LARGE SCALE GENOMIC DNA]</scope>
    <source>
        <strain evidence="3 4">NPDC053399</strain>
    </source>
</reference>
<sequence length="830" mass="86689">MNRLRSKRTSRRMNRLKSKPRSRRPSRQILGFAALLAALVIALLPLPVTTSQASAADGEESAVTLSGGKGRYDDFSALKVTVHQTKKLRAQGVRVTWTGGAPTTDTEFTSNYLQIMQCWGDGQNGPDRENCEFGASGIGGTGGRWASQRALPDQVDPGEKTYVLDPAHPFDNPFVPFRPVKGKPTKSSTDFTYFGPIDTNEQPFVRVGADGTGESVFEAQTVVQAPHLGCGDATAAGPRHCWLVVVPRGAHDADGTTATAGDKVDASGLSTTSWEQRLVFRLDFLATGSYCPIGQPESRTIGSEMVTDALTSWQPTLCQSTGTTFGFSQSGEPYARRQVTATAADAPGLAFTLDPVEAAEGGPPVVHAPVAVSGLTLGFYIETPGSGELQEMRLTPRLVAKMLTHSYIRDVPGWQLAQPPAHVAKNPASLRNDPEFIALNPQYKNWAVDAARPLSLLVPLDETDTARLVWQWLRSDPEARDFLAGKPDPWGAKINPYFGSLTLDKDTGLTDFPKSDPTLSPALSVPPNDPLQYGITDLDPYTQDMHDSAQRTRRGNTGRTIVAELDSNAHKAKLVSQASKPGDRAVIALVDSASAARYGLRTAALRTADGTFVKPTNDALAKGVGTMRPSAVPGVLTPDPASARGGAYPLTTVTYAAASTGRPAADRAAYSRLMRYAAGPGQTPGVSAGQLPPGYAPMPQSLRTQALAAATTLEKATDPPGADGGATAGAGTAGGANGSSSGGSGGATTGGPGGGTGGTSGGPPASATPPVNRAQHIDPQKQNVVRATGSTPGAVLGAIRWVLLAVLVAGGGSALAGPAMLKWGVWRRRP</sequence>
<name>A0ABW8BZQ9_9ACTN</name>
<evidence type="ECO:0000256" key="1">
    <source>
        <dbReference type="SAM" id="MobiDB-lite"/>
    </source>
</evidence>
<protein>
    <recommendedName>
        <fullName evidence="5">PBP domain-containing protein</fullName>
    </recommendedName>
</protein>